<dbReference type="RefSeq" id="XP_006811974.1">
    <property type="nucleotide sequence ID" value="XM_006811911.1"/>
</dbReference>
<evidence type="ECO:0000313" key="4">
    <source>
        <dbReference type="Proteomes" id="UP000694865"/>
    </source>
</evidence>
<keyword evidence="4" id="KW-1185">Reference proteome</keyword>
<name>A0ABM0LW33_SACKO</name>
<evidence type="ECO:0000259" key="3">
    <source>
        <dbReference type="Pfam" id="PF25817"/>
    </source>
</evidence>
<feature type="compositionally biased region" description="Polar residues" evidence="2">
    <location>
        <begin position="1381"/>
        <end position="1392"/>
    </location>
</feature>
<feature type="compositionally biased region" description="Basic residues" evidence="2">
    <location>
        <begin position="1591"/>
        <end position="1607"/>
    </location>
</feature>
<protein>
    <submittedName>
        <fullName evidence="5">Uncharacterized protein LOC102805671</fullName>
    </submittedName>
</protein>
<accession>A0ABM0LW33</accession>
<feature type="coiled-coil region" evidence="1">
    <location>
        <begin position="158"/>
        <end position="225"/>
    </location>
</feature>
<sequence length="2010" mass="225544">MEDDTSWCDNCQKLRGELDRVREEQTLNCTVVKQKIINTDRLIKQYSRKCQEYDAQSKKLDDATNKLMSSERDCQALQVQLESMLVETGRLKQEIQLAQNSNTELAKQKTRIENEHMGCKLLIQQLEISLQEKEDGEAEMKLKCQMFKDELDKNRVEMARKEKAVNKFKANLDSSKNKVQELKKNNKQLENELAMVKRKLEKYEVHNASRALQSLTRTNSALRREARGHVNVIEDGKRRLFSELQSVIDFSATELPSQIMPLSPILSDSDDDLDYVSVMIDTALDIDLTRNERLPHLRNSSILIDDDESCDISSLLLENAENDPQKHDIASNAHFVDTFTKDTETIFGNIADKTDHESESDITPVEDVTVIEMEDELARHSNVSNVKHEKELTSHDNVGDVEHEEITSHDKVADVKHEKELASHDNVGDVEHEKELASHDKVADVKHEKELASHDNVADVEHEKELATHENVADVEHENLATHDNVADVKQETKLAIHDNIADVECENIGDGEHEKQLASHENVDDVEHENELASHDNVADVEHEKELATHENVADVEHGKELAIHDNVADVEHETELAIHDNVADVEHETELAIHDNVADVEHETELAIHDNVADVEHETRRAIHNNVADDEQETNLAIHDNVVDDKHTEKLATQDSVTDGKLASGHDVQHKNVLAIHGNVADDKHEKGLASYDNVDDVEHAEKLATQDSVTDGKLASGHDVQHKNVNAIHGNVADDEHENELAIHDNLAVVKHSKGVVSHDNVSVEHEMELTSHDDVASAEHEKELAIHDNVNVEHESELPRNDNTADVKHEKELASYDNVADVKPEKELATHENVADVEHENLATHDNVADVKQETELAIHDNVNVEHERDTIMNNGELVDTMINNGDLGDTMMNNGELGDTMMNNGKLGDTMMNNGELGDTMMNNEKLGDTLMNNGELGDTMMNNGEPGDTMINNRDLGDTMMNNGELGDTMMNNGKLGDTMMNNGELGDTMMNNGKLGDTMMNNGELGDTMMNDGELGDTMMNTDEVRDTVIERMNIVGSPGRIFSKDDEKDIVRPGECHKHVNDSFERSDKGGAVQQIFEKQKVIIVDGKEKEIRMERKRKDRPVERKTVRNLTDMEEYVKSPAKKLVKCSVNGVRNAGVFDVEEELRRHDCRQIDSEREKHPGRTLERNKIVPRHNVRPSVPFPRSTIAVTSFVSVAVVSRPVTSTRTTSISPVIVTSTARDHTPTLKRESTPLTAMSNLTDFLDPPVSPLPPSPVYCRTVTPIPSMVSPLPQTPMQPVLSPLGDIIDNTSSPITPGHTRSSHWRSPCKFLVTAPKDAIPVMPHPPNASRSLLHMFSNEPNSNKPSREKCPTSRNTINLTPGNNNALKSVKPNGMSSTMTNSRSSFDMSKLSGNFTCISSKRKSCTVVTSAPKKTEPTNVEMSRPACVTDSPKPEVLNAAKPDTCKTAEQSVALHCKSSTDLPCRETKNLMSFNSHLPDDLTTCTEEDSTPQQNSFYSVAGTSTDGNFEPNNKHNIKMAEKLLFGSDESEKEVDLCTEYETLERDNGVRNSEKGFQNPSTTKKDIGTLWGELAINKHQIEQKGKQKRKKRNRKKKKKKQQQQKIEEQKKLMQDEKIHSLSSIEGNFISDQVVQNIVSKIRQMNTEAAVVAVLQAILQYTESTSYDLMPAIAAKCWNKNNNTQPVIALMEEHIVMELANKIKRTSQTVQTCLLQGLHNAVMSHTQLMPCIALCRIYTGVSRLCGFKECVCVLCYDIFRENRQDRLHILLSIVGVWPMILQKQDYVQPVLSALGLVTGLELKAIANQQQQHVMVNYMDLMCGWKLTGELKAETICMELIKQIRERKLVLINSQSQGVLTPLGFEIIKALELLAVHQGWEWCNNWLIREAMWPILREWGQKLKMDKNTDCSSVIMVFDVIRATARSGLLENKSSVCELLKMLCSVLYQDGVPWCVQCSVARCVLHLALADPNMGIEALNKWMSKVKRPLESDIKDSFQKLKNCCKS</sequence>
<feature type="region of interest" description="Disordered" evidence="2">
    <location>
        <begin position="1345"/>
        <end position="1392"/>
    </location>
</feature>
<reference evidence="5" key="1">
    <citation type="submission" date="2025-08" db="UniProtKB">
        <authorList>
            <consortium name="RefSeq"/>
        </authorList>
    </citation>
    <scope>IDENTIFICATION</scope>
    <source>
        <tissue evidence="5">Testes</tissue>
    </source>
</reference>
<dbReference type="GeneID" id="102805671"/>
<evidence type="ECO:0000256" key="2">
    <source>
        <dbReference type="SAM" id="MobiDB-lite"/>
    </source>
</evidence>
<feature type="domain" description="Little elongation complex subunit 1 C-terminal" evidence="3">
    <location>
        <begin position="1827"/>
        <end position="2001"/>
    </location>
</feature>
<keyword evidence="1" id="KW-0175">Coiled coil</keyword>
<dbReference type="Proteomes" id="UP000694865">
    <property type="component" value="Unplaced"/>
</dbReference>
<proteinExistence type="predicted"/>
<evidence type="ECO:0000256" key="1">
    <source>
        <dbReference type="SAM" id="Coils"/>
    </source>
</evidence>
<feature type="region of interest" description="Disordered" evidence="2">
    <location>
        <begin position="1423"/>
        <end position="1442"/>
    </location>
</feature>
<dbReference type="InterPro" id="IPR057881">
    <property type="entry name" value="ICE1_C"/>
</dbReference>
<gene>
    <name evidence="5" type="primary">LOC102805671</name>
</gene>
<organism evidence="4 5">
    <name type="scientific">Saccoglossus kowalevskii</name>
    <name type="common">Acorn worm</name>
    <dbReference type="NCBI Taxonomy" id="10224"/>
    <lineage>
        <taxon>Eukaryota</taxon>
        <taxon>Metazoa</taxon>
        <taxon>Hemichordata</taxon>
        <taxon>Enteropneusta</taxon>
        <taxon>Harrimaniidae</taxon>
        <taxon>Saccoglossus</taxon>
    </lineage>
</organism>
<dbReference type="Pfam" id="PF25817">
    <property type="entry name" value="ICE1_C"/>
    <property type="match status" value="1"/>
</dbReference>
<evidence type="ECO:0000313" key="5">
    <source>
        <dbReference type="RefSeq" id="XP_006811974.1"/>
    </source>
</evidence>
<feature type="compositionally biased region" description="Polar residues" evidence="2">
    <location>
        <begin position="1359"/>
        <end position="1374"/>
    </location>
</feature>
<feature type="coiled-coil region" evidence="1">
    <location>
        <begin position="43"/>
        <end position="115"/>
    </location>
</feature>
<feature type="region of interest" description="Disordered" evidence="2">
    <location>
        <begin position="1586"/>
        <end position="1617"/>
    </location>
</feature>